<proteinExistence type="predicted"/>
<name>A0A8S3XK87_PARAO</name>
<evidence type="ECO:0000313" key="2">
    <source>
        <dbReference type="Proteomes" id="UP000691718"/>
    </source>
</evidence>
<sequence length="179" mass="20603">MYLEEETLRLDKDTKMLCHIMTQLKTLFWMSSESAPTTLARQLLSKDNVVAEADGPILMVWGCNIVNRRHKRDTAEDIQKIMYLEEETLRLAKDTKMLCHIITQLKTLFWMSSESAPTTLARQLLSKDNVVAEADGPMLMVWGCNIVDRWEFVSSPLCHLHPKISYWISEDPSGNHTGY</sequence>
<organism evidence="1 2">
    <name type="scientific">Parnassius apollo</name>
    <name type="common">Apollo butterfly</name>
    <name type="synonym">Papilio apollo</name>
    <dbReference type="NCBI Taxonomy" id="110799"/>
    <lineage>
        <taxon>Eukaryota</taxon>
        <taxon>Metazoa</taxon>
        <taxon>Ecdysozoa</taxon>
        <taxon>Arthropoda</taxon>
        <taxon>Hexapoda</taxon>
        <taxon>Insecta</taxon>
        <taxon>Pterygota</taxon>
        <taxon>Neoptera</taxon>
        <taxon>Endopterygota</taxon>
        <taxon>Lepidoptera</taxon>
        <taxon>Glossata</taxon>
        <taxon>Ditrysia</taxon>
        <taxon>Papilionoidea</taxon>
        <taxon>Papilionidae</taxon>
        <taxon>Parnassiinae</taxon>
        <taxon>Parnassini</taxon>
        <taxon>Parnassius</taxon>
        <taxon>Parnassius</taxon>
    </lineage>
</organism>
<evidence type="ECO:0000313" key="1">
    <source>
        <dbReference type="EMBL" id="CAG5030417.1"/>
    </source>
</evidence>
<keyword evidence="2" id="KW-1185">Reference proteome</keyword>
<dbReference type="EMBL" id="CAJQZP010001208">
    <property type="protein sequence ID" value="CAG5030417.1"/>
    <property type="molecule type" value="Genomic_DNA"/>
</dbReference>
<protein>
    <submittedName>
        <fullName evidence="1">(apollo) hypothetical protein</fullName>
    </submittedName>
</protein>
<comment type="caution">
    <text evidence="1">The sequence shown here is derived from an EMBL/GenBank/DDBJ whole genome shotgun (WGS) entry which is preliminary data.</text>
</comment>
<gene>
    <name evidence="1" type="ORF">PAPOLLO_LOCUS19465</name>
</gene>
<accession>A0A8S3XK87</accession>
<dbReference type="Proteomes" id="UP000691718">
    <property type="component" value="Unassembled WGS sequence"/>
</dbReference>
<reference evidence="1" key="1">
    <citation type="submission" date="2021-04" db="EMBL/GenBank/DDBJ databases">
        <authorList>
            <person name="Tunstrom K."/>
        </authorList>
    </citation>
    <scope>NUCLEOTIDE SEQUENCE</scope>
</reference>
<dbReference type="OrthoDB" id="7382493at2759"/>
<dbReference type="AlphaFoldDB" id="A0A8S3XK87"/>